<dbReference type="PANTHER" id="PTHR33204">
    <property type="entry name" value="TRANSCRIPTIONAL REGULATOR, MARR FAMILY"/>
    <property type="match status" value="1"/>
</dbReference>
<name>A0A3B0S542_9ZZZZ</name>
<dbReference type="Pfam" id="PF01638">
    <property type="entry name" value="HxlR"/>
    <property type="match status" value="1"/>
</dbReference>
<dbReference type="AlphaFoldDB" id="A0A3B0S542"/>
<organism evidence="5">
    <name type="scientific">hydrothermal vent metagenome</name>
    <dbReference type="NCBI Taxonomy" id="652676"/>
    <lineage>
        <taxon>unclassified sequences</taxon>
        <taxon>metagenomes</taxon>
        <taxon>ecological metagenomes</taxon>
    </lineage>
</organism>
<evidence type="ECO:0000259" key="4">
    <source>
        <dbReference type="PROSITE" id="PS51118"/>
    </source>
</evidence>
<dbReference type="PANTHER" id="PTHR33204:SF33">
    <property type="entry name" value="TRANSCRIPTIONAL REGULATOR, MARR FAMILY"/>
    <property type="match status" value="1"/>
</dbReference>
<sequence>MATRRTATTRKRHADCSFGCPVEAALEVVGGKWKGVILFHLRDETRRFNELRRLIPGVSQRMLTKQLRELEEDQIVHRKIYREIPPKVEYSLTSFGLTLTPTLVALQEWGIEYLETVSELRSRA</sequence>
<proteinExistence type="predicted"/>
<dbReference type="InterPro" id="IPR002577">
    <property type="entry name" value="HTH_HxlR"/>
</dbReference>
<reference evidence="5" key="1">
    <citation type="submission" date="2018-06" db="EMBL/GenBank/DDBJ databases">
        <authorList>
            <person name="Zhirakovskaya E."/>
        </authorList>
    </citation>
    <scope>NUCLEOTIDE SEQUENCE</scope>
</reference>
<dbReference type="GO" id="GO:0003677">
    <property type="term" value="F:DNA binding"/>
    <property type="evidence" value="ECO:0007669"/>
    <property type="project" value="UniProtKB-KW"/>
</dbReference>
<evidence type="ECO:0000313" key="5">
    <source>
        <dbReference type="EMBL" id="VAV98992.1"/>
    </source>
</evidence>
<dbReference type="PROSITE" id="PS51118">
    <property type="entry name" value="HTH_HXLR"/>
    <property type="match status" value="1"/>
</dbReference>
<dbReference type="InterPro" id="IPR036390">
    <property type="entry name" value="WH_DNA-bd_sf"/>
</dbReference>
<keyword evidence="1" id="KW-0805">Transcription regulation</keyword>
<evidence type="ECO:0000256" key="3">
    <source>
        <dbReference type="ARBA" id="ARBA00023163"/>
    </source>
</evidence>
<keyword evidence="3" id="KW-0804">Transcription</keyword>
<evidence type="ECO:0000256" key="2">
    <source>
        <dbReference type="ARBA" id="ARBA00023125"/>
    </source>
</evidence>
<accession>A0A3B0S542</accession>
<dbReference type="InterPro" id="IPR036388">
    <property type="entry name" value="WH-like_DNA-bd_sf"/>
</dbReference>
<protein>
    <submittedName>
        <fullName evidence="5">Transcriptional regulator, HxlR family</fullName>
    </submittedName>
</protein>
<feature type="domain" description="HTH hxlR-type" evidence="4">
    <location>
        <begin position="20"/>
        <end position="118"/>
    </location>
</feature>
<keyword evidence="2" id="KW-0238">DNA-binding</keyword>
<dbReference type="EMBL" id="UOEC01000158">
    <property type="protein sequence ID" value="VAV98992.1"/>
    <property type="molecule type" value="Genomic_DNA"/>
</dbReference>
<dbReference type="Gene3D" id="1.10.10.10">
    <property type="entry name" value="Winged helix-like DNA-binding domain superfamily/Winged helix DNA-binding domain"/>
    <property type="match status" value="1"/>
</dbReference>
<evidence type="ECO:0000256" key="1">
    <source>
        <dbReference type="ARBA" id="ARBA00023015"/>
    </source>
</evidence>
<dbReference type="SUPFAM" id="SSF46785">
    <property type="entry name" value="Winged helix' DNA-binding domain"/>
    <property type="match status" value="1"/>
</dbReference>
<gene>
    <name evidence="5" type="ORF">MNBD_ALPHA08-2069</name>
</gene>